<keyword evidence="3" id="KW-0143">Chaperone</keyword>
<evidence type="ECO:0000256" key="3">
    <source>
        <dbReference type="ARBA" id="ARBA00023186"/>
    </source>
</evidence>
<accession>A0ABV9FNS7</accession>
<evidence type="ECO:0000313" key="9">
    <source>
        <dbReference type="EMBL" id="MFC4601869.1"/>
    </source>
</evidence>
<evidence type="ECO:0000256" key="5">
    <source>
        <dbReference type="ARBA" id="ARBA00049117"/>
    </source>
</evidence>
<feature type="region of interest" description="Disordered" evidence="6">
    <location>
        <begin position="218"/>
        <end position="251"/>
    </location>
</feature>
<dbReference type="InterPro" id="IPR051316">
    <property type="entry name" value="Zinc-reg_GTPase_activator"/>
</dbReference>
<reference evidence="10" key="1">
    <citation type="journal article" date="2019" name="Int. J. Syst. Evol. Microbiol.">
        <title>The Global Catalogue of Microorganisms (GCM) 10K type strain sequencing project: providing services to taxonomists for standard genome sequencing and annotation.</title>
        <authorList>
            <consortium name="The Broad Institute Genomics Platform"/>
            <consortium name="The Broad Institute Genome Sequencing Center for Infectious Disease"/>
            <person name="Wu L."/>
            <person name="Ma J."/>
        </authorList>
    </citation>
    <scope>NUCLEOTIDE SEQUENCE [LARGE SCALE GENOMIC DNA]</scope>
    <source>
        <strain evidence="10">CCUG 49571</strain>
    </source>
</reference>
<dbReference type="Pfam" id="PF02492">
    <property type="entry name" value="cobW"/>
    <property type="match status" value="1"/>
</dbReference>
<dbReference type="PANTHER" id="PTHR13748">
    <property type="entry name" value="COBW-RELATED"/>
    <property type="match status" value="1"/>
</dbReference>
<keyword evidence="1" id="KW-0547">Nucleotide-binding</keyword>
<keyword evidence="2" id="KW-0378">Hydrolase</keyword>
<dbReference type="InterPro" id="IPR003495">
    <property type="entry name" value="CobW/HypB/UreG_nucleotide-bd"/>
</dbReference>
<name>A0ABV9FNS7_9BACL</name>
<organism evidence="9 10">
    <name type="scientific">Cohnella hongkongensis</name>
    <dbReference type="NCBI Taxonomy" id="178337"/>
    <lineage>
        <taxon>Bacteria</taxon>
        <taxon>Bacillati</taxon>
        <taxon>Bacillota</taxon>
        <taxon>Bacilli</taxon>
        <taxon>Bacillales</taxon>
        <taxon>Paenibacillaceae</taxon>
        <taxon>Cohnella</taxon>
    </lineage>
</organism>
<comment type="catalytic activity">
    <reaction evidence="5">
        <text>GTP + H2O = GDP + phosphate + H(+)</text>
        <dbReference type="Rhea" id="RHEA:19669"/>
        <dbReference type="ChEBI" id="CHEBI:15377"/>
        <dbReference type="ChEBI" id="CHEBI:15378"/>
        <dbReference type="ChEBI" id="CHEBI:37565"/>
        <dbReference type="ChEBI" id="CHEBI:43474"/>
        <dbReference type="ChEBI" id="CHEBI:58189"/>
    </reaction>
    <physiologicalReaction direction="left-to-right" evidence="5">
        <dbReference type="Rhea" id="RHEA:19670"/>
    </physiologicalReaction>
</comment>
<comment type="similarity">
    <text evidence="4">Belongs to the SIMIBI class G3E GTPase family. ZNG1 subfamily.</text>
</comment>
<feature type="compositionally biased region" description="Basic and acidic residues" evidence="6">
    <location>
        <begin position="240"/>
        <end position="251"/>
    </location>
</feature>
<dbReference type="EMBL" id="JBHSEP010000032">
    <property type="protein sequence ID" value="MFC4601869.1"/>
    <property type="molecule type" value="Genomic_DNA"/>
</dbReference>
<dbReference type="PANTHER" id="PTHR13748:SF62">
    <property type="entry name" value="COBW DOMAIN-CONTAINING PROTEIN"/>
    <property type="match status" value="1"/>
</dbReference>
<dbReference type="Pfam" id="PF07683">
    <property type="entry name" value="CobW_C"/>
    <property type="match status" value="1"/>
</dbReference>
<proteinExistence type="inferred from homology"/>
<evidence type="ECO:0000256" key="4">
    <source>
        <dbReference type="ARBA" id="ARBA00034320"/>
    </source>
</evidence>
<comment type="caution">
    <text evidence="9">The sequence shown here is derived from an EMBL/GenBank/DDBJ whole genome shotgun (WGS) entry which is preliminary data.</text>
</comment>
<dbReference type="InterPro" id="IPR011629">
    <property type="entry name" value="CobW-like_C"/>
</dbReference>
<dbReference type="Gene3D" id="3.40.50.300">
    <property type="entry name" value="P-loop containing nucleotide triphosphate hydrolases"/>
    <property type="match status" value="1"/>
</dbReference>
<evidence type="ECO:0000259" key="8">
    <source>
        <dbReference type="Pfam" id="PF07683"/>
    </source>
</evidence>
<dbReference type="InterPro" id="IPR027417">
    <property type="entry name" value="P-loop_NTPase"/>
</dbReference>
<dbReference type="Gene3D" id="3.30.1220.10">
    <property type="entry name" value="CobW-like, C-terminal domain"/>
    <property type="match status" value="1"/>
</dbReference>
<feature type="domain" description="CobW C-terminal" evidence="8">
    <location>
        <begin position="263"/>
        <end position="342"/>
    </location>
</feature>
<keyword evidence="10" id="KW-1185">Reference proteome</keyword>
<dbReference type="RefSeq" id="WP_378102537.1">
    <property type="nucleotide sequence ID" value="NZ_JBHSEP010000032.1"/>
</dbReference>
<evidence type="ECO:0000256" key="1">
    <source>
        <dbReference type="ARBA" id="ARBA00022741"/>
    </source>
</evidence>
<gene>
    <name evidence="9" type="ORF">ACFO3S_26770</name>
</gene>
<evidence type="ECO:0000256" key="2">
    <source>
        <dbReference type="ARBA" id="ARBA00022801"/>
    </source>
</evidence>
<evidence type="ECO:0000313" key="10">
    <source>
        <dbReference type="Proteomes" id="UP001596028"/>
    </source>
</evidence>
<dbReference type="CDD" id="cd03112">
    <property type="entry name" value="CobW-like"/>
    <property type="match status" value="1"/>
</dbReference>
<dbReference type="InterPro" id="IPR036627">
    <property type="entry name" value="CobW-likC_sf"/>
</dbReference>
<evidence type="ECO:0000256" key="6">
    <source>
        <dbReference type="SAM" id="MobiDB-lite"/>
    </source>
</evidence>
<protein>
    <submittedName>
        <fullName evidence="9">CobW family GTP-binding protein</fullName>
    </submittedName>
</protein>
<evidence type="ECO:0000259" key="7">
    <source>
        <dbReference type="Pfam" id="PF02492"/>
    </source>
</evidence>
<dbReference type="SUPFAM" id="SSF52540">
    <property type="entry name" value="P-loop containing nucleoside triphosphate hydrolases"/>
    <property type="match status" value="1"/>
</dbReference>
<sequence>MIKKVPVLVLSGFLGSGKTTLLQKMLNAFVAKGMRPAVIMNEVGDVNLDGQLLEERIPMREMLSGCICCTIRGDLGLEIKQLVEDWSPDLIMIEATGVANPMEIFDGVTEAALLVHIEIKAMITVIDAAHFMHWHQKGTGRTYRLMQDQIRCASILLINKSDLISTAELDEMKQRIQTINPAAVMHSTVYCEVDHSLIEGVFQAHEFVPIVEGQHHDEDDGYDTCDHPHDHDHHHHNHHDHSDPKHEGHHTHSYDHVMVYTHYFQQPVESKRFEQFVSQLPDRVYRAKGVFTSAETGERMLFQFAFRQLELIRINPQGKVHDVAVFMGEQFSQNELKRELEQSITY</sequence>
<dbReference type="Proteomes" id="UP001596028">
    <property type="component" value="Unassembled WGS sequence"/>
</dbReference>
<feature type="domain" description="CobW/HypB/UreG nucleotide-binding" evidence="7">
    <location>
        <begin position="6"/>
        <end position="185"/>
    </location>
</feature>
<feature type="compositionally biased region" description="Basic and acidic residues" evidence="6">
    <location>
        <begin position="218"/>
        <end position="231"/>
    </location>
</feature>
<dbReference type="SUPFAM" id="SSF90002">
    <property type="entry name" value="Hypothetical protein YjiA, C-terminal domain"/>
    <property type="match status" value="1"/>
</dbReference>